<organism evidence="2">
    <name type="scientific">Myoviridae sp. ctPuP5</name>
    <dbReference type="NCBI Taxonomy" id="2823543"/>
    <lineage>
        <taxon>Viruses</taxon>
        <taxon>Duplodnaviria</taxon>
        <taxon>Heunggongvirae</taxon>
        <taxon>Uroviricota</taxon>
        <taxon>Caudoviricetes</taxon>
    </lineage>
</organism>
<evidence type="ECO:0000256" key="1">
    <source>
        <dbReference type="SAM" id="Coils"/>
    </source>
</evidence>
<sequence>MGKDKGCVILTQSEYNDLIQKANKPSETVKDYNKVNITLRVVGNEVLNSVYDKDALYCMDFFKDYLLSIGGDLTLSQQVYEFINDLAKSLKKEINEYNKNAIEEAQKFFDEKMSELNQKEKVIQEREIDIDNILLDAYNRYYDNLKKSHWWDRLFASRKTLENKKG</sequence>
<proteinExistence type="predicted"/>
<name>A0A8S5L9J0_9CAUD</name>
<dbReference type="EMBL" id="BK014662">
    <property type="protein sequence ID" value="DAD66581.1"/>
    <property type="molecule type" value="Genomic_DNA"/>
</dbReference>
<evidence type="ECO:0000313" key="2">
    <source>
        <dbReference type="EMBL" id="DAD66581.1"/>
    </source>
</evidence>
<feature type="coiled-coil region" evidence="1">
    <location>
        <begin position="80"/>
        <end position="107"/>
    </location>
</feature>
<accession>A0A8S5L9J0</accession>
<reference evidence="2" key="1">
    <citation type="journal article" date="2021" name="Proc. Natl. Acad. Sci. U.S.A.">
        <title>A Catalog of Tens of Thousands of Viruses from Human Metagenomes Reveals Hidden Associations with Chronic Diseases.</title>
        <authorList>
            <person name="Tisza M.J."/>
            <person name="Buck C.B."/>
        </authorList>
    </citation>
    <scope>NUCLEOTIDE SEQUENCE</scope>
    <source>
        <strain evidence="2">CtPuP5</strain>
    </source>
</reference>
<keyword evidence="1" id="KW-0175">Coiled coil</keyword>
<protein>
    <submittedName>
        <fullName evidence="2">Hsp70-interacting protein</fullName>
    </submittedName>
</protein>